<evidence type="ECO:0000256" key="4">
    <source>
        <dbReference type="PIRSR" id="PIRSR000390-2"/>
    </source>
</evidence>
<sequence>MNSDAKIPFLDLVTPHHELEEDLVAVFRQALKTAGFIGGPMVQGFEEDFAGFCGTRHCVGVGSGTDALRFALLAAGVGSGDTVLTVPNTFIATTEAVSQAGAVFDFVDIDESTYNMSPEQLREYLETKCDTDPRTGIPVSRRTGRPVKAVVPVHLYGQTADMDAILDVADRFRLIVVEDACQAHGAEYFSRKRNAWCRAGSMGAAAAFSFYPGKNLGACGEAGAVTTDDDGIAAKIRMIRDHGQARKYHHDVEGYNGRLDAIQAGILRVKLRSVDRGNGMRREIAARYNRLLSASNGLIAPIEPSWSRAVYHLYVVRTRFRDDVLKYLSENGIVCGLHYPVPLHLQKAYAGIGYREGDFPVSEKVAKEILSLPMYPTLQAEQQARVIDGIKTFFSDH</sequence>
<dbReference type="eggNOG" id="COG0399">
    <property type="taxonomic scope" value="Bacteria"/>
</dbReference>
<accession>A0LGW6</accession>
<dbReference type="FunCoup" id="A0LGW6">
    <property type="interactions" value="570"/>
</dbReference>
<comment type="similarity">
    <text evidence="2 5">Belongs to the DegT/DnrJ/EryC1 family.</text>
</comment>
<dbReference type="InParanoid" id="A0LGW6"/>
<dbReference type="InterPro" id="IPR000653">
    <property type="entry name" value="DegT/StrS_aminotransferase"/>
</dbReference>
<proteinExistence type="inferred from homology"/>
<keyword evidence="7" id="KW-1185">Reference proteome</keyword>
<evidence type="ECO:0000256" key="2">
    <source>
        <dbReference type="ARBA" id="ARBA00037999"/>
    </source>
</evidence>
<keyword evidence="1 4" id="KW-0663">Pyridoxal phosphate</keyword>
<dbReference type="KEGG" id="sfu:Sfum_0972"/>
<dbReference type="InterPro" id="IPR015424">
    <property type="entry name" value="PyrdxlP-dep_Trfase"/>
</dbReference>
<dbReference type="Gene3D" id="3.40.640.10">
    <property type="entry name" value="Type I PLP-dependent aspartate aminotransferase-like (Major domain)"/>
    <property type="match status" value="1"/>
</dbReference>
<dbReference type="EMBL" id="CP000478">
    <property type="protein sequence ID" value="ABK16668.1"/>
    <property type="molecule type" value="Genomic_DNA"/>
</dbReference>
<keyword evidence="6" id="KW-0032">Aminotransferase</keyword>
<feature type="modified residue" description="N6-(pyridoxal phosphate)lysine" evidence="4">
    <location>
        <position position="214"/>
    </location>
</feature>
<organism evidence="6 7">
    <name type="scientific">Syntrophobacter fumaroxidans (strain DSM 10017 / MPOB)</name>
    <dbReference type="NCBI Taxonomy" id="335543"/>
    <lineage>
        <taxon>Bacteria</taxon>
        <taxon>Pseudomonadati</taxon>
        <taxon>Thermodesulfobacteriota</taxon>
        <taxon>Syntrophobacteria</taxon>
        <taxon>Syntrophobacterales</taxon>
        <taxon>Syntrophobacteraceae</taxon>
        <taxon>Syntrophobacter</taxon>
    </lineage>
</organism>
<gene>
    <name evidence="6" type="ordered locus">Sfum_0972</name>
</gene>
<dbReference type="Pfam" id="PF01041">
    <property type="entry name" value="DegT_DnrJ_EryC1"/>
    <property type="match status" value="1"/>
</dbReference>
<keyword evidence="6" id="KW-0808">Transferase</keyword>
<dbReference type="Proteomes" id="UP000001784">
    <property type="component" value="Chromosome"/>
</dbReference>
<name>A0LGW6_SYNFM</name>
<dbReference type="PANTHER" id="PTHR30244">
    <property type="entry name" value="TRANSAMINASE"/>
    <property type="match status" value="1"/>
</dbReference>
<evidence type="ECO:0000313" key="6">
    <source>
        <dbReference type="EMBL" id="ABK16668.1"/>
    </source>
</evidence>
<evidence type="ECO:0000313" key="7">
    <source>
        <dbReference type="Proteomes" id="UP000001784"/>
    </source>
</evidence>
<dbReference type="PIRSF" id="PIRSF000390">
    <property type="entry name" value="PLP_StrS"/>
    <property type="match status" value="1"/>
</dbReference>
<feature type="active site" description="Proton acceptor" evidence="3">
    <location>
        <position position="214"/>
    </location>
</feature>
<dbReference type="GO" id="GO:0030170">
    <property type="term" value="F:pyridoxal phosphate binding"/>
    <property type="evidence" value="ECO:0007669"/>
    <property type="project" value="TreeGrafter"/>
</dbReference>
<dbReference type="HOGENOM" id="CLU_033332_6_0_7"/>
<dbReference type="AlphaFoldDB" id="A0LGW6"/>
<dbReference type="SUPFAM" id="SSF53383">
    <property type="entry name" value="PLP-dependent transferases"/>
    <property type="match status" value="1"/>
</dbReference>
<dbReference type="GO" id="GO:0008483">
    <property type="term" value="F:transaminase activity"/>
    <property type="evidence" value="ECO:0007669"/>
    <property type="project" value="UniProtKB-KW"/>
</dbReference>
<dbReference type="STRING" id="335543.Sfum_0972"/>
<dbReference type="PANTHER" id="PTHR30244:SF36">
    <property type="entry name" value="3-OXO-GLUCOSE-6-PHOSPHATE:GLUTAMATE AMINOTRANSFERASE"/>
    <property type="match status" value="1"/>
</dbReference>
<dbReference type="OrthoDB" id="9771070at2"/>
<dbReference type="Gene3D" id="3.90.1150.10">
    <property type="entry name" value="Aspartate Aminotransferase, domain 1"/>
    <property type="match status" value="1"/>
</dbReference>
<evidence type="ECO:0000256" key="5">
    <source>
        <dbReference type="RuleBase" id="RU004508"/>
    </source>
</evidence>
<dbReference type="InterPro" id="IPR015421">
    <property type="entry name" value="PyrdxlP-dep_Trfase_major"/>
</dbReference>
<dbReference type="GO" id="GO:0000271">
    <property type="term" value="P:polysaccharide biosynthetic process"/>
    <property type="evidence" value="ECO:0007669"/>
    <property type="project" value="TreeGrafter"/>
</dbReference>
<evidence type="ECO:0000256" key="3">
    <source>
        <dbReference type="PIRSR" id="PIRSR000390-1"/>
    </source>
</evidence>
<dbReference type="InterPro" id="IPR015422">
    <property type="entry name" value="PyrdxlP-dep_Trfase_small"/>
</dbReference>
<evidence type="ECO:0000256" key="1">
    <source>
        <dbReference type="ARBA" id="ARBA00022898"/>
    </source>
</evidence>
<dbReference type="RefSeq" id="WP_011697839.1">
    <property type="nucleotide sequence ID" value="NC_008554.1"/>
</dbReference>
<dbReference type="CDD" id="cd00616">
    <property type="entry name" value="AHBA_syn"/>
    <property type="match status" value="1"/>
</dbReference>
<reference evidence="6 7" key="1">
    <citation type="submission" date="2006-10" db="EMBL/GenBank/DDBJ databases">
        <title>Complete sequence of Syntrophobacter fumaroxidans MPOB.</title>
        <authorList>
            <consortium name="US DOE Joint Genome Institute"/>
            <person name="Copeland A."/>
            <person name="Lucas S."/>
            <person name="Lapidus A."/>
            <person name="Barry K."/>
            <person name="Detter J.C."/>
            <person name="Glavina del Rio T."/>
            <person name="Hammon N."/>
            <person name="Israni S."/>
            <person name="Pitluck S."/>
            <person name="Goltsman E.G."/>
            <person name="Martinez M."/>
            <person name="Schmutz J."/>
            <person name="Larimer F."/>
            <person name="Land M."/>
            <person name="Hauser L."/>
            <person name="Kyrpides N."/>
            <person name="Kim E."/>
            <person name="Boone D.R."/>
            <person name="Brockman F."/>
            <person name="Culley D."/>
            <person name="Ferry J."/>
            <person name="Gunsalus R."/>
            <person name="McInerney M.J."/>
            <person name="Morrison M."/>
            <person name="Plugge C."/>
            <person name="Rohlin L."/>
            <person name="Scholten J."/>
            <person name="Sieber J."/>
            <person name="Stams A.J.M."/>
            <person name="Worm P."/>
            <person name="Henstra A.M."/>
            <person name="Richardson P."/>
        </authorList>
    </citation>
    <scope>NUCLEOTIDE SEQUENCE [LARGE SCALE GENOMIC DNA]</scope>
    <source>
        <strain evidence="7">DSM 10017 / MPOB</strain>
    </source>
</reference>
<protein>
    <submittedName>
        <fullName evidence="6">DegT/DnrJ/EryC1/StrS aminotransferase</fullName>
    </submittedName>
</protein>